<dbReference type="Proteomes" id="UP001162992">
    <property type="component" value="Chromosome 15"/>
</dbReference>
<gene>
    <name evidence="1" type="ORF">O6H91_15G022700</name>
</gene>
<name>A0ACC2BGJ7_DIPCM</name>
<evidence type="ECO:0000313" key="2">
    <source>
        <dbReference type="Proteomes" id="UP001162992"/>
    </source>
</evidence>
<dbReference type="EMBL" id="CM055106">
    <property type="protein sequence ID" value="KAJ7528844.1"/>
    <property type="molecule type" value="Genomic_DNA"/>
</dbReference>
<reference evidence="2" key="1">
    <citation type="journal article" date="2024" name="Proc. Natl. Acad. Sci. U.S.A.">
        <title>Extraordinary preservation of gene collinearity over three hundred million years revealed in homosporous lycophytes.</title>
        <authorList>
            <person name="Li C."/>
            <person name="Wickell D."/>
            <person name="Kuo L.Y."/>
            <person name="Chen X."/>
            <person name="Nie B."/>
            <person name="Liao X."/>
            <person name="Peng D."/>
            <person name="Ji J."/>
            <person name="Jenkins J."/>
            <person name="Williams M."/>
            <person name="Shu S."/>
            <person name="Plott C."/>
            <person name="Barry K."/>
            <person name="Rajasekar S."/>
            <person name="Grimwood J."/>
            <person name="Han X."/>
            <person name="Sun S."/>
            <person name="Hou Z."/>
            <person name="He W."/>
            <person name="Dai G."/>
            <person name="Sun C."/>
            <person name="Schmutz J."/>
            <person name="Leebens-Mack J.H."/>
            <person name="Li F.W."/>
            <person name="Wang L."/>
        </authorList>
    </citation>
    <scope>NUCLEOTIDE SEQUENCE [LARGE SCALE GENOMIC DNA]</scope>
    <source>
        <strain evidence="2">cv. PW_Plant_1</strain>
    </source>
</reference>
<evidence type="ECO:0000313" key="1">
    <source>
        <dbReference type="EMBL" id="KAJ7528844.1"/>
    </source>
</evidence>
<sequence>MVVMASSSVVAVSLNWKASMETAATPPLDALLFDTSHCQACLSVKLLPFDSFSLKGRYAKHQSVYESSHKRIIRAANSRRKSGNGKLTSATPRKQLSGGPQWKSTELQERHEEVSMDSRVAGTGNVKKMQGEERIPEKLARESDSKLTLIKSSEENQQMRLNHSFLAEERYITDTIQNDVPGEELEKSTFTIDATEKDAPSEEVETSTVTIDVTENDAPSEDVETSSVTIFATERDISKEEVDGTRQSHLAVLENMKKQPDVEEALAQKREKEVFLEEEVLRLAQIEAQKLDLLKLVEANSFAGNKVFFYPQTVRAGSEVQIFLNRSTTVLVNQPRIIIMGAFNDWRWIPFSVGMQKSDLPGDWWVCSVQVPREAYKIDFVFFNGENIYENNATNDFFVLVEGGMMKGEFEDFLIEEKRKEAERLAAEQAEKERIAAEEHKRAEIKAAEEADKAEAVRIVKEQREREQLFIRKAVKNMEGVWKFEPSNFCAGGTVNIFYCRSSGPLAFSKEIWIHGGYNNWQDSVSIVKKLSPAQSKVGDWWSVEVYVQESAYMLNWVFADGPPNSAKLYDNNNYQDFHGLVPRSMLEDLYWAIVEDEVYKNLRLKRQEQEKAEKKKAEHRERINLEMKAKSKQAFLKSQAHVFYTDPVDVRAGEKVDVFYNPSSTILKGKAEVWMRYSFNCWTHRLGVLPPLKMIATGHGTHLKACERGDVEGGIYDNRNGLDYHIPINGSAIKEPPLNVVHVAVEMAPIAKVGGLGDVVTSLSRAVQELGHNVEVLLPKYDCLDYKYIHDLTEESHFNLGATRVKVWNGKVEGLNVHFLEPENGMFWVGCIYGRRDDAARFNFFCQASLEFLLRRGQNPVSKKMYHISFWTS</sequence>
<protein>
    <submittedName>
        <fullName evidence="1">Uncharacterized protein</fullName>
    </submittedName>
</protein>
<keyword evidence="2" id="KW-1185">Reference proteome</keyword>
<accession>A0ACC2BGJ7</accession>
<proteinExistence type="predicted"/>
<organism evidence="1 2">
    <name type="scientific">Diphasiastrum complanatum</name>
    <name type="common">Issler's clubmoss</name>
    <name type="synonym">Lycopodium complanatum</name>
    <dbReference type="NCBI Taxonomy" id="34168"/>
    <lineage>
        <taxon>Eukaryota</taxon>
        <taxon>Viridiplantae</taxon>
        <taxon>Streptophyta</taxon>
        <taxon>Embryophyta</taxon>
        <taxon>Tracheophyta</taxon>
        <taxon>Lycopodiopsida</taxon>
        <taxon>Lycopodiales</taxon>
        <taxon>Lycopodiaceae</taxon>
        <taxon>Lycopodioideae</taxon>
        <taxon>Diphasiastrum</taxon>
    </lineage>
</organism>
<comment type="caution">
    <text evidence="1">The sequence shown here is derived from an EMBL/GenBank/DDBJ whole genome shotgun (WGS) entry which is preliminary data.</text>
</comment>